<feature type="region of interest" description="Disordered" evidence="1">
    <location>
        <begin position="281"/>
        <end position="333"/>
    </location>
</feature>
<dbReference type="Proteomes" id="UP001497600">
    <property type="component" value="Chromosome B"/>
</dbReference>
<evidence type="ECO:0000313" key="3">
    <source>
        <dbReference type="Proteomes" id="UP001497600"/>
    </source>
</evidence>
<feature type="compositionally biased region" description="Polar residues" evidence="1">
    <location>
        <begin position="200"/>
        <end position="211"/>
    </location>
</feature>
<feature type="compositionally biased region" description="Polar residues" evidence="1">
    <location>
        <begin position="298"/>
        <end position="307"/>
    </location>
</feature>
<accession>A0ABP0E7W7</accession>
<evidence type="ECO:0000256" key="1">
    <source>
        <dbReference type="SAM" id="MobiDB-lite"/>
    </source>
</evidence>
<dbReference type="EMBL" id="OZ004254">
    <property type="protein sequence ID" value="CAK7897541.1"/>
    <property type="molecule type" value="Genomic_DNA"/>
</dbReference>
<sequence>MMTVSDTLQTALKKNQDRVYLLRLERDLVGFLKSAGKVPQFVIMSDVLINSYYRLLSHQLCQYYSLIHINGSNGEILVSLNPQKDYSEIIGPNCKFQPLSQLYQETITTVGEVNDSRPLVKVKPKMLKKRDTSTATQNNVGIEQQLPVPGVNINGTNEIESERASKEALYNKIREQIFQDGESEEDENDDDEGEYGNYEQNSSKTGFKNMNRGTHAYQNYIRHNQNNVPYMPPFNQFQPSPSISGAGITSHTSAYAAPQQQEYFRYDPETERKILNNPYIIVPDRPIGPSGPSGPSGQYEQQVQPTRQYQQLGQGQYKQYQQHTPSYRPHSSS</sequence>
<gene>
    <name evidence="2" type="ORF">CAAN4_B10264</name>
</gene>
<keyword evidence="3" id="KW-1185">Reference proteome</keyword>
<dbReference type="Gene3D" id="3.30.1370.50">
    <property type="entry name" value="R3H-like domain"/>
    <property type="match status" value="1"/>
</dbReference>
<feature type="compositionally biased region" description="Low complexity" evidence="1">
    <location>
        <begin position="308"/>
        <end position="322"/>
    </location>
</feature>
<dbReference type="InterPro" id="IPR036867">
    <property type="entry name" value="R3H_dom_sf"/>
</dbReference>
<reference evidence="2 3" key="1">
    <citation type="submission" date="2024-01" db="EMBL/GenBank/DDBJ databases">
        <authorList>
            <consortium name="Genoscope - CEA"/>
            <person name="William W."/>
        </authorList>
    </citation>
    <scope>NUCLEOTIDE SEQUENCE [LARGE SCALE GENOMIC DNA]</scope>
    <source>
        <strain evidence="2 3">29B2s-10</strain>
    </source>
</reference>
<feature type="compositionally biased region" description="Polar residues" evidence="1">
    <location>
        <begin position="323"/>
        <end position="333"/>
    </location>
</feature>
<feature type="compositionally biased region" description="Acidic residues" evidence="1">
    <location>
        <begin position="181"/>
        <end position="194"/>
    </location>
</feature>
<name>A0ABP0E7W7_9ASCO</name>
<evidence type="ECO:0000313" key="2">
    <source>
        <dbReference type="EMBL" id="CAK7897541.1"/>
    </source>
</evidence>
<proteinExistence type="predicted"/>
<protein>
    <recommendedName>
        <fullName evidence="4">R3H domain-containing protein</fullName>
    </recommendedName>
</protein>
<feature type="compositionally biased region" description="Low complexity" evidence="1">
    <location>
        <begin position="288"/>
        <end position="297"/>
    </location>
</feature>
<organism evidence="2 3">
    <name type="scientific">[Candida] anglica</name>
    <dbReference type="NCBI Taxonomy" id="148631"/>
    <lineage>
        <taxon>Eukaryota</taxon>
        <taxon>Fungi</taxon>
        <taxon>Dikarya</taxon>
        <taxon>Ascomycota</taxon>
        <taxon>Saccharomycotina</taxon>
        <taxon>Pichiomycetes</taxon>
        <taxon>Debaryomycetaceae</taxon>
        <taxon>Kurtzmaniella</taxon>
    </lineage>
</organism>
<dbReference type="CDD" id="cd02642">
    <property type="entry name" value="R3H_encore_like"/>
    <property type="match status" value="1"/>
</dbReference>
<evidence type="ECO:0008006" key="4">
    <source>
        <dbReference type="Google" id="ProtNLM"/>
    </source>
</evidence>
<feature type="region of interest" description="Disordered" evidence="1">
    <location>
        <begin position="176"/>
        <end position="211"/>
    </location>
</feature>
<dbReference type="SUPFAM" id="SSF82708">
    <property type="entry name" value="R3H domain"/>
    <property type="match status" value="1"/>
</dbReference>